<dbReference type="InterPro" id="IPR028096">
    <property type="entry name" value="EfeO_Cupredoxin"/>
</dbReference>
<accession>A0A3A5M3N2</accession>
<dbReference type="AlphaFoldDB" id="A0A3A5M3N2"/>
<dbReference type="OrthoDB" id="574459at2"/>
<dbReference type="Gene3D" id="2.60.40.420">
    <property type="entry name" value="Cupredoxins - blue copper proteins"/>
    <property type="match status" value="1"/>
</dbReference>
<proteinExistence type="predicted"/>
<evidence type="ECO:0000256" key="1">
    <source>
        <dbReference type="SAM" id="MobiDB-lite"/>
    </source>
</evidence>
<reference evidence="3 4" key="1">
    <citation type="submission" date="2018-09" db="EMBL/GenBank/DDBJ databases">
        <title>Novel species of Arthrobacter.</title>
        <authorList>
            <person name="Liu Q."/>
            <person name="Xin Y.-H."/>
        </authorList>
    </citation>
    <scope>NUCLEOTIDE SEQUENCE [LARGE SCALE GENOMIC DNA]</scope>
    <source>
        <strain evidence="3 4">Hz2</strain>
    </source>
</reference>
<comment type="caution">
    <text evidence="3">The sequence shown here is derived from an EMBL/GenBank/DDBJ whole genome shotgun (WGS) entry which is preliminary data.</text>
</comment>
<dbReference type="PANTHER" id="PTHR36507:SF1">
    <property type="entry name" value="BLL1555 PROTEIN"/>
    <property type="match status" value="1"/>
</dbReference>
<gene>
    <name evidence="3" type="ORF">D6T63_07720</name>
</gene>
<dbReference type="RefSeq" id="WP_120148402.1">
    <property type="nucleotide sequence ID" value="NZ_QZVT01000003.1"/>
</dbReference>
<feature type="compositionally biased region" description="Low complexity" evidence="1">
    <location>
        <begin position="63"/>
        <end position="103"/>
    </location>
</feature>
<dbReference type="PANTHER" id="PTHR36507">
    <property type="entry name" value="BLL1555 PROTEIN"/>
    <property type="match status" value="1"/>
</dbReference>
<evidence type="ECO:0000259" key="2">
    <source>
        <dbReference type="Pfam" id="PF13473"/>
    </source>
</evidence>
<dbReference type="InterPro" id="IPR052721">
    <property type="entry name" value="ET_Amicyanin"/>
</dbReference>
<dbReference type="Proteomes" id="UP000272560">
    <property type="component" value="Unassembled WGS sequence"/>
</dbReference>
<keyword evidence="4" id="KW-1185">Reference proteome</keyword>
<protein>
    <recommendedName>
        <fullName evidence="2">EfeO-type cupredoxin-like domain-containing protein</fullName>
    </recommendedName>
</protein>
<dbReference type="InterPro" id="IPR008972">
    <property type="entry name" value="Cupredoxin"/>
</dbReference>
<dbReference type="Pfam" id="PF13473">
    <property type="entry name" value="Cupredoxin_1"/>
    <property type="match status" value="1"/>
</dbReference>
<feature type="domain" description="EfeO-type cupredoxin-like" evidence="2">
    <location>
        <begin position="100"/>
        <end position="190"/>
    </location>
</feature>
<organism evidence="3 4">
    <name type="scientific">Arthrobacter cheniae</name>
    <dbReference type="NCBI Taxonomy" id="1258888"/>
    <lineage>
        <taxon>Bacteria</taxon>
        <taxon>Bacillati</taxon>
        <taxon>Actinomycetota</taxon>
        <taxon>Actinomycetes</taxon>
        <taxon>Micrococcales</taxon>
        <taxon>Micrococcaceae</taxon>
        <taxon>Arthrobacter</taxon>
    </lineage>
</organism>
<feature type="region of interest" description="Disordered" evidence="1">
    <location>
        <begin position="59"/>
        <end position="103"/>
    </location>
</feature>
<sequence>MIVPGRYSRTRRDTAISLFCITTMNPLEELMKTTTHALPALVLAAVVMGSVACSPTTEAPAVETSTAETPADDTASSAAAAPTTAPSAAPTAQTSAGAGMSESAAAAPAEEAVITIADFEYQMPESIAPGAEVTVINEDDAPHTVTAKGEGEFNVEAGPGETVTFTAPEKAGEYEVICTYHPQMSGMLVIG</sequence>
<evidence type="ECO:0000313" key="3">
    <source>
        <dbReference type="EMBL" id="RJT81056.1"/>
    </source>
</evidence>
<dbReference type="SUPFAM" id="SSF49503">
    <property type="entry name" value="Cupredoxins"/>
    <property type="match status" value="1"/>
</dbReference>
<evidence type="ECO:0000313" key="4">
    <source>
        <dbReference type="Proteomes" id="UP000272560"/>
    </source>
</evidence>
<dbReference type="EMBL" id="QZVT01000003">
    <property type="protein sequence ID" value="RJT81056.1"/>
    <property type="molecule type" value="Genomic_DNA"/>
</dbReference>
<name>A0A3A5M3N2_9MICC</name>